<protein>
    <submittedName>
        <fullName evidence="3">Uncharacterized protein</fullName>
    </submittedName>
</protein>
<dbReference type="Proteomes" id="UP001642482">
    <property type="component" value="Unassembled WGS sequence"/>
</dbReference>
<gene>
    <name evidence="3" type="ORF">SEUCBS140593_010401</name>
</gene>
<accession>A0ABP0D4Y1</accession>
<comment type="caution">
    <text evidence="3">The sequence shown here is derived from an EMBL/GenBank/DDBJ whole genome shotgun (WGS) entry which is preliminary data.</text>
</comment>
<proteinExistence type="predicted"/>
<evidence type="ECO:0000256" key="2">
    <source>
        <dbReference type="SAM" id="MobiDB-lite"/>
    </source>
</evidence>
<dbReference type="EMBL" id="CAWUHD010000213">
    <property type="protein sequence ID" value="CAK7238175.1"/>
    <property type="molecule type" value="Genomic_DNA"/>
</dbReference>
<name>A0ABP0D4Y1_9PEZI</name>
<reference evidence="3 4" key="1">
    <citation type="submission" date="2024-01" db="EMBL/GenBank/DDBJ databases">
        <authorList>
            <person name="Allen C."/>
            <person name="Tagirdzhanova G."/>
        </authorList>
    </citation>
    <scope>NUCLEOTIDE SEQUENCE [LARGE SCALE GENOMIC DNA]</scope>
</reference>
<organism evidence="3 4">
    <name type="scientific">Sporothrix eucalyptigena</name>
    <dbReference type="NCBI Taxonomy" id="1812306"/>
    <lineage>
        <taxon>Eukaryota</taxon>
        <taxon>Fungi</taxon>
        <taxon>Dikarya</taxon>
        <taxon>Ascomycota</taxon>
        <taxon>Pezizomycotina</taxon>
        <taxon>Sordariomycetes</taxon>
        <taxon>Sordariomycetidae</taxon>
        <taxon>Ophiostomatales</taxon>
        <taxon>Ophiostomataceae</taxon>
        <taxon>Sporothrix</taxon>
    </lineage>
</organism>
<evidence type="ECO:0000256" key="1">
    <source>
        <dbReference type="SAM" id="Coils"/>
    </source>
</evidence>
<feature type="coiled-coil region" evidence="1">
    <location>
        <begin position="172"/>
        <end position="227"/>
    </location>
</feature>
<evidence type="ECO:0000313" key="3">
    <source>
        <dbReference type="EMBL" id="CAK7238175.1"/>
    </source>
</evidence>
<feature type="region of interest" description="Disordered" evidence="2">
    <location>
        <begin position="1"/>
        <end position="20"/>
    </location>
</feature>
<evidence type="ECO:0000313" key="4">
    <source>
        <dbReference type="Proteomes" id="UP001642482"/>
    </source>
</evidence>
<keyword evidence="4" id="KW-1185">Reference proteome</keyword>
<sequence>METTSPLASPTTSIETTAQVSNPSNLSRVLCAKPSQVHAEVAVEENRPAVLPTATNQVRVEAAGEFRDGVNSLYTIFCKMQSWNAALEKKAQELWKYGKDMHDMYTTGQRQNVQLRLVLDVRNKDLAEAEGSLRRTKEELSRCKNCWEQDSRTTDATIKLLQSDCELYKDGSEALAEEIERLTGHVQKLQDKLVGQEGENVELVEQNEALQRELAEARNLLQSIEAPAEPSARTARKKRKL</sequence>
<keyword evidence="1" id="KW-0175">Coiled coil</keyword>